<keyword evidence="5" id="KW-1185">Reference proteome</keyword>
<dbReference type="PROSITE" id="PS50005">
    <property type="entry name" value="TPR"/>
    <property type="match status" value="1"/>
</dbReference>
<gene>
    <name evidence="4" type="ORF">BJ988_001327</name>
</gene>
<evidence type="ECO:0000259" key="3">
    <source>
        <dbReference type="Pfam" id="PF00089"/>
    </source>
</evidence>
<dbReference type="AlphaFoldDB" id="A0A7Z0DJC8"/>
<dbReference type="SMART" id="SM00028">
    <property type="entry name" value="TPR"/>
    <property type="match status" value="4"/>
</dbReference>
<dbReference type="Proteomes" id="UP000564496">
    <property type="component" value="Unassembled WGS sequence"/>
</dbReference>
<accession>A0A7Z0DJC8</accession>
<evidence type="ECO:0000313" key="5">
    <source>
        <dbReference type="Proteomes" id="UP000564496"/>
    </source>
</evidence>
<feature type="region of interest" description="Disordered" evidence="2">
    <location>
        <begin position="243"/>
        <end position="270"/>
    </location>
</feature>
<dbReference type="GO" id="GO:0004252">
    <property type="term" value="F:serine-type endopeptidase activity"/>
    <property type="evidence" value="ECO:0007669"/>
    <property type="project" value="InterPro"/>
</dbReference>
<comment type="caution">
    <text evidence="4">The sequence shown here is derived from an EMBL/GenBank/DDBJ whole genome shotgun (WGS) entry which is preliminary data.</text>
</comment>
<organism evidence="4 5">
    <name type="scientific">Nocardioides panzhihuensis</name>
    <dbReference type="NCBI Taxonomy" id="860243"/>
    <lineage>
        <taxon>Bacteria</taxon>
        <taxon>Bacillati</taxon>
        <taxon>Actinomycetota</taxon>
        <taxon>Actinomycetes</taxon>
        <taxon>Propionibacteriales</taxon>
        <taxon>Nocardioidaceae</taxon>
        <taxon>Nocardioides</taxon>
    </lineage>
</organism>
<dbReference type="InterPro" id="IPR027417">
    <property type="entry name" value="P-loop_NTPase"/>
</dbReference>
<evidence type="ECO:0000313" key="4">
    <source>
        <dbReference type="EMBL" id="NYI76679.1"/>
    </source>
</evidence>
<name>A0A7Z0DJC8_9ACTN</name>
<reference evidence="4 5" key="1">
    <citation type="submission" date="2020-07" db="EMBL/GenBank/DDBJ databases">
        <title>Sequencing the genomes of 1000 actinobacteria strains.</title>
        <authorList>
            <person name="Klenk H.-P."/>
        </authorList>
    </citation>
    <scope>NUCLEOTIDE SEQUENCE [LARGE SCALE GENOMIC DNA]</scope>
    <source>
        <strain evidence="4 5">DSM 26487</strain>
    </source>
</reference>
<dbReference type="Gene3D" id="1.25.40.10">
    <property type="entry name" value="Tetratricopeptide repeat domain"/>
    <property type="match status" value="3"/>
</dbReference>
<sequence length="1209" mass="133035">MTTQPPGPANDRVVAVVVHVSETREKWGTGYLVTPNEVLTAWHCTVADPKTADGTRVRPVTVQRRGPDGAWEHSSVTSMTVSRRWDGAGWGLDVALLTLADPPWSDADWEPPIFARCDRGGGGLLRDCEAVGYPSYAIDPTDPDQKRSLASLSGIIRVADRANEAYEHLILRDTEIGTVQEWGGLSGALVFYDGYVLGHVVEHHPHLGNNPIKVVPASRLARADGRYAKEIATRLGISSAESLELVRPSAPPRTPSRGQPPGLHPPRSLHWVEDGLPREELGIKESTRLPGDLPDTADPDLSTSFPLYVERDQDQRVRRAIQNAADSGGGIVLLRGEPGSGKSRCLYEAVREVLPRWRLFAPVGDNPSAELREWALGADLGRTVIWLDEIAGFLGSDKVPYQVFRDLLDDRENPVVILGTIWPNTYADLTSASSSADGRDYGSRDARLLLKWAPPDRPTLEPIDISPEFSEEEHARAVSLAARDPRLETAVTEHGRSLAQSLAAAPAIRERRDRPTTHPGRAVLRACADIQRYLHPEVLPVPGPVLRAVALTYMSRSERATATSRPGWFDDAVAWACAPVRGSGSTPMQALAPADPFADEGQIEGYVVSHFLLRDGPDDPPAELSADAWRALAARADDTPPPMLGQLARTAYRKKDFPHAEHIALSAQGRDAAALLTLGNLKFDDGDRDAAEQFYRQAHALDETYSPAMNALGFLAHKDGRVGEEREWYERAHLADGSAVWPMNNLGVCARIHGDQQEADEWHRRAYEADPTVPRTMTNLGDIAARRGSLAEQRDWYQQAHAADPLLSWVLSRLGDIEEQAGDATAALGWREKALASAQSAVDTYQALRDGHPERYAYSFAESLRDLSGAHAALGQHDAALIVTQQEVALYRDLVHRSERMLPELAEALRTLSFRLGMVKKGRESLLAGTEAADVYKLLADRNPRAFRGHYAAALHDAAYAYVDLDREIAARIMRRQALLSYRMAADQDSDWRSPLAGCLEALAGSYTDYLSTAELAVPLLQEARLIRRQEALIDVRQKAELADVDASLGRALMTTGRFQAAVAVAAHEIHVRGGLVHQGHQWSWFRAHLRLAEALALAKRPVAARRAALQAELLGLRLLGRRSQTSYSCVVILRKMARMLILSTRDSCRPPQRALTYSKKALEIHRRLAANDPERHVNGSRYTARSHVDVLARFGAHDPTTMSSTQRS</sequence>
<dbReference type="InterPro" id="IPR043504">
    <property type="entry name" value="Peptidase_S1_PA_chymotrypsin"/>
</dbReference>
<dbReference type="InterPro" id="IPR011990">
    <property type="entry name" value="TPR-like_helical_dom_sf"/>
</dbReference>
<dbReference type="SUPFAM" id="SSF52540">
    <property type="entry name" value="P-loop containing nucleoside triphosphate hydrolases"/>
    <property type="match status" value="1"/>
</dbReference>
<feature type="domain" description="Peptidase S1" evidence="3">
    <location>
        <begin position="16"/>
        <end position="102"/>
    </location>
</feature>
<proteinExistence type="predicted"/>
<dbReference type="EMBL" id="JACBZR010000001">
    <property type="protein sequence ID" value="NYI76679.1"/>
    <property type="molecule type" value="Genomic_DNA"/>
</dbReference>
<dbReference type="Pfam" id="PF00089">
    <property type="entry name" value="Trypsin"/>
    <property type="match status" value="1"/>
</dbReference>
<dbReference type="InterPro" id="IPR019734">
    <property type="entry name" value="TPR_rpt"/>
</dbReference>
<feature type="repeat" description="TPR" evidence="1">
    <location>
        <begin position="672"/>
        <end position="705"/>
    </location>
</feature>
<dbReference type="InterPro" id="IPR009003">
    <property type="entry name" value="Peptidase_S1_PA"/>
</dbReference>
<dbReference type="SUPFAM" id="SSF48452">
    <property type="entry name" value="TPR-like"/>
    <property type="match status" value="1"/>
</dbReference>
<dbReference type="GO" id="GO:0006508">
    <property type="term" value="P:proteolysis"/>
    <property type="evidence" value="ECO:0007669"/>
    <property type="project" value="InterPro"/>
</dbReference>
<evidence type="ECO:0000256" key="1">
    <source>
        <dbReference type="PROSITE-ProRule" id="PRU00339"/>
    </source>
</evidence>
<evidence type="ECO:0000256" key="2">
    <source>
        <dbReference type="SAM" id="MobiDB-lite"/>
    </source>
</evidence>
<dbReference type="SUPFAM" id="SSF50494">
    <property type="entry name" value="Trypsin-like serine proteases"/>
    <property type="match status" value="1"/>
</dbReference>
<keyword evidence="1" id="KW-0802">TPR repeat</keyword>
<protein>
    <submittedName>
        <fullName evidence="4">Tetratricopeptide (TPR) repeat protein</fullName>
    </submittedName>
</protein>
<dbReference type="PANTHER" id="PTHR12558:SF13">
    <property type="entry name" value="CELL DIVISION CYCLE PROTEIN 27 HOMOLOG"/>
    <property type="match status" value="1"/>
</dbReference>
<dbReference type="InterPro" id="IPR001254">
    <property type="entry name" value="Trypsin_dom"/>
</dbReference>
<dbReference type="Gene3D" id="2.40.10.10">
    <property type="entry name" value="Trypsin-like serine proteases"/>
    <property type="match status" value="1"/>
</dbReference>
<dbReference type="RefSeq" id="WP_179657300.1">
    <property type="nucleotide sequence ID" value="NZ_JACBZR010000001.1"/>
</dbReference>
<dbReference type="PANTHER" id="PTHR12558">
    <property type="entry name" value="CELL DIVISION CYCLE 16,23,27"/>
    <property type="match status" value="1"/>
</dbReference>
<dbReference type="Pfam" id="PF13181">
    <property type="entry name" value="TPR_8"/>
    <property type="match status" value="1"/>
</dbReference>